<dbReference type="EMBL" id="BAAABM010000016">
    <property type="protein sequence ID" value="GAA0330621.1"/>
    <property type="molecule type" value="Genomic_DNA"/>
</dbReference>
<sequence length="210" mass="22877">MTDPQAARRAYKEYAAEAGRRLLAAEQARRGLEEAEERRTAAYASVEQEWARLDGLEERAAGVWRELTTRFGPHTVGPLPEPADDVRPDQEAAELVGDAHRRVREPVHYALGGRYVQMAVLGFVVAVVVTAIGFELAKSLHGLGQARLALAYGPVLAAPWLGQVTAAGWIRLRTSHEEREYAVDTAMGGLIGGGGVWVLALIFIVVHFVT</sequence>
<keyword evidence="1" id="KW-0812">Transmembrane</keyword>
<evidence type="ECO:0000313" key="2">
    <source>
        <dbReference type="EMBL" id="GAA0330621.1"/>
    </source>
</evidence>
<feature type="transmembrane region" description="Helical" evidence="1">
    <location>
        <begin position="115"/>
        <end position="137"/>
    </location>
</feature>
<protein>
    <submittedName>
        <fullName evidence="2">Uncharacterized protein</fullName>
    </submittedName>
</protein>
<accession>A0ABN0WA77</accession>
<dbReference type="Proteomes" id="UP001501822">
    <property type="component" value="Unassembled WGS sequence"/>
</dbReference>
<comment type="caution">
    <text evidence="2">The sequence shown here is derived from an EMBL/GenBank/DDBJ whole genome shotgun (WGS) entry which is preliminary data.</text>
</comment>
<evidence type="ECO:0000313" key="3">
    <source>
        <dbReference type="Proteomes" id="UP001501822"/>
    </source>
</evidence>
<keyword evidence="1" id="KW-1133">Transmembrane helix</keyword>
<gene>
    <name evidence="2" type="ORF">GCM10010151_20540</name>
</gene>
<keyword evidence="1" id="KW-0472">Membrane</keyword>
<feature type="transmembrane region" description="Helical" evidence="1">
    <location>
        <begin position="190"/>
        <end position="209"/>
    </location>
</feature>
<name>A0ABN0WA77_9ACTN</name>
<proteinExistence type="predicted"/>
<evidence type="ECO:0000256" key="1">
    <source>
        <dbReference type="SAM" id="Phobius"/>
    </source>
</evidence>
<dbReference type="RefSeq" id="WP_252805632.1">
    <property type="nucleotide sequence ID" value="NZ_BAAABM010000016.1"/>
</dbReference>
<reference evidence="2 3" key="1">
    <citation type="journal article" date="2019" name="Int. J. Syst. Evol. Microbiol.">
        <title>The Global Catalogue of Microorganisms (GCM) 10K type strain sequencing project: providing services to taxonomists for standard genome sequencing and annotation.</title>
        <authorList>
            <consortium name="The Broad Institute Genomics Platform"/>
            <consortium name="The Broad Institute Genome Sequencing Center for Infectious Disease"/>
            <person name="Wu L."/>
            <person name="Ma J."/>
        </authorList>
    </citation>
    <scope>NUCLEOTIDE SEQUENCE [LARGE SCALE GENOMIC DNA]</scope>
    <source>
        <strain evidence="2 3">JCM 3146</strain>
    </source>
</reference>
<feature type="transmembrane region" description="Helical" evidence="1">
    <location>
        <begin position="149"/>
        <end position="170"/>
    </location>
</feature>
<keyword evidence="3" id="KW-1185">Reference proteome</keyword>
<organism evidence="2 3">
    <name type="scientific">Actinoallomurus spadix</name>
    <dbReference type="NCBI Taxonomy" id="79912"/>
    <lineage>
        <taxon>Bacteria</taxon>
        <taxon>Bacillati</taxon>
        <taxon>Actinomycetota</taxon>
        <taxon>Actinomycetes</taxon>
        <taxon>Streptosporangiales</taxon>
        <taxon>Thermomonosporaceae</taxon>
        <taxon>Actinoallomurus</taxon>
    </lineage>
</organism>